<organism evidence="2 3">
    <name type="scientific">Vanrija albida</name>
    <dbReference type="NCBI Taxonomy" id="181172"/>
    <lineage>
        <taxon>Eukaryota</taxon>
        <taxon>Fungi</taxon>
        <taxon>Dikarya</taxon>
        <taxon>Basidiomycota</taxon>
        <taxon>Agaricomycotina</taxon>
        <taxon>Tremellomycetes</taxon>
        <taxon>Trichosporonales</taxon>
        <taxon>Trichosporonaceae</taxon>
        <taxon>Vanrija</taxon>
    </lineage>
</organism>
<name>A0ABR3PVN0_9TREE</name>
<accession>A0ABR3PVN0</accession>
<protein>
    <recommendedName>
        <fullName evidence="4">Phytocyanin domain-containing protein</fullName>
    </recommendedName>
</protein>
<dbReference type="RefSeq" id="XP_069206427.1">
    <property type="nucleotide sequence ID" value="XM_069356586.1"/>
</dbReference>
<gene>
    <name evidence="2" type="ORF">Q8F55_008185</name>
</gene>
<evidence type="ECO:0000256" key="1">
    <source>
        <dbReference type="SAM" id="SignalP"/>
    </source>
</evidence>
<reference evidence="2 3" key="1">
    <citation type="submission" date="2023-08" db="EMBL/GenBank/DDBJ databases">
        <title>Annotated Genome Sequence of Vanrija albida AlHP1.</title>
        <authorList>
            <person name="Herzog R."/>
        </authorList>
    </citation>
    <scope>NUCLEOTIDE SEQUENCE [LARGE SCALE GENOMIC DNA]</scope>
    <source>
        <strain evidence="2 3">AlHP1</strain>
    </source>
</reference>
<evidence type="ECO:0000313" key="2">
    <source>
        <dbReference type="EMBL" id="KAL1406483.1"/>
    </source>
</evidence>
<comment type="caution">
    <text evidence="2">The sequence shown here is derived from an EMBL/GenBank/DDBJ whole genome shotgun (WGS) entry which is preliminary data.</text>
</comment>
<keyword evidence="1" id="KW-0732">Signal</keyword>
<evidence type="ECO:0008006" key="4">
    <source>
        <dbReference type="Google" id="ProtNLM"/>
    </source>
</evidence>
<dbReference type="EMBL" id="JBBXJM010000006">
    <property type="protein sequence ID" value="KAL1406483.1"/>
    <property type="molecule type" value="Genomic_DNA"/>
</dbReference>
<sequence length="186" mass="18360">MTPLILLVALAHAALVLAQAAGSTLSIYSPSTAVWWVQNANNTLAWTGTGPTAFAVWLSNPDVTLIPADVKLKTFSPNYTVKLTAVNDTATLYATSDSFQIVPFGSPRAQVSTSAPAASATGVIINDPTGGTAAPADPYAVDAPPTDGGGGPVAIPNAAPSAAAALRVGGGVLALALALGAGVAVL</sequence>
<dbReference type="GeneID" id="95989228"/>
<evidence type="ECO:0000313" key="3">
    <source>
        <dbReference type="Proteomes" id="UP001565368"/>
    </source>
</evidence>
<proteinExistence type="predicted"/>
<keyword evidence="3" id="KW-1185">Reference proteome</keyword>
<feature type="chain" id="PRO_5046145601" description="Phytocyanin domain-containing protein" evidence="1">
    <location>
        <begin position="19"/>
        <end position="186"/>
    </location>
</feature>
<feature type="signal peptide" evidence="1">
    <location>
        <begin position="1"/>
        <end position="18"/>
    </location>
</feature>
<dbReference type="Proteomes" id="UP001565368">
    <property type="component" value="Unassembled WGS sequence"/>
</dbReference>